<dbReference type="Pfam" id="PF04393">
    <property type="entry name" value="DUF535"/>
    <property type="match status" value="1"/>
</dbReference>
<reference evidence="1" key="1">
    <citation type="journal article" date="2018" name="Genome Biol.">
        <title>SKESA: strategic k-mer extension for scrupulous assemblies.</title>
        <authorList>
            <person name="Souvorov A."/>
            <person name="Agarwala R."/>
            <person name="Lipman D.J."/>
        </authorList>
    </citation>
    <scope>NUCLEOTIDE SEQUENCE</scope>
    <source>
        <strain evidence="1">1930</strain>
    </source>
</reference>
<dbReference type="PANTHER" id="PTHR38785:SF1">
    <property type="entry name" value="HOMOLOG OF VIRK"/>
    <property type="match status" value="1"/>
</dbReference>
<dbReference type="EMBL" id="DACQKT010000003">
    <property type="protein sequence ID" value="HAS6676821.1"/>
    <property type="molecule type" value="Genomic_DNA"/>
</dbReference>
<evidence type="ECO:0000313" key="2">
    <source>
        <dbReference type="EMBL" id="QHH11500.1"/>
    </source>
</evidence>
<dbReference type="Proteomes" id="UP000856022">
    <property type="component" value="Unassembled WGS sequence"/>
</dbReference>
<evidence type="ECO:0000313" key="3">
    <source>
        <dbReference type="Proteomes" id="UP000464718"/>
    </source>
</evidence>
<name>A0A7Z2RMY2_VIBPH</name>
<gene>
    <name evidence="2" type="ORF">EHC69_19555</name>
    <name evidence="1" type="ORF">I7278_08360</name>
</gene>
<proteinExistence type="predicted"/>
<dbReference type="PANTHER" id="PTHR38785">
    <property type="entry name" value="HOMOLOG OF VIRK"/>
    <property type="match status" value="1"/>
</dbReference>
<dbReference type="Proteomes" id="UP000464718">
    <property type="component" value="Chromosome ii"/>
</dbReference>
<organism evidence="1">
    <name type="scientific">Vibrio parahaemolyticus</name>
    <dbReference type="NCBI Taxonomy" id="670"/>
    <lineage>
        <taxon>Bacteria</taxon>
        <taxon>Pseudomonadati</taxon>
        <taxon>Pseudomonadota</taxon>
        <taxon>Gammaproteobacteria</taxon>
        <taxon>Vibrionales</taxon>
        <taxon>Vibrionaceae</taxon>
        <taxon>Vibrio</taxon>
    </lineage>
</organism>
<accession>A0A7Z2RMY2</accession>
<dbReference type="AlphaFoldDB" id="A0A7Z2RMY2"/>
<dbReference type="EMBL" id="CP034299">
    <property type="protein sequence ID" value="QHH11500.1"/>
    <property type="molecule type" value="Genomic_DNA"/>
</dbReference>
<evidence type="ECO:0000313" key="1">
    <source>
        <dbReference type="EMBL" id="HAS6676821.1"/>
    </source>
</evidence>
<sequence>MKMTANKSIFDHTKVIYADEYAKTYNPIWVYRMKFIMRALYYKRAFKHLANNIESSLLDMLCTRTHRFLEKPFRPYIIKNNSAFDRSNLVVDHYKTISELLSKETIAEIYTDSKGLTLTSFEIDDIEYSVRLVYEARYQKEGDMSLVLYSAEDGNFYTLSFTVGHVDTGRCIMIGGLQGPRSSEENNAKIKKLTRKLYGQRPKSLMVSLLTLIAQVWEVNTILAVKTQSHTYAARRYSKGRIKTDYDALWQELGGTEYNRHFYALKVNDTRRDTEGMSRSKRSMYRRRYEWLDNTKAEFATRLR</sequence>
<dbReference type="InterPro" id="IPR007488">
    <property type="entry name" value="DUF535"/>
</dbReference>
<reference evidence="2 3" key="2">
    <citation type="submission" date="2018-12" db="EMBL/GenBank/DDBJ databases">
        <title>Genomic insights into the evolutionary origins and pathogenicity of five Vibrio parahaemolyticus strains isolated from the shrimp with acute hepatopancreatic necrosis disease (AHPND).</title>
        <authorList>
            <person name="Yang Q."/>
            <person name="Dong X."/>
            <person name="Xie G."/>
            <person name="Fu S."/>
            <person name="Zou P."/>
            <person name="Sun J."/>
            <person name="Wang Y."/>
            <person name="Huang J."/>
        </authorList>
    </citation>
    <scope>NUCLEOTIDE SEQUENCE [LARGE SCALE GENOMIC DNA]</scope>
    <source>
        <strain evidence="2 3">20160303005-1</strain>
    </source>
</reference>
<reference evidence="1" key="3">
    <citation type="submission" date="2019-12" db="EMBL/GenBank/DDBJ databases">
        <authorList>
            <consortium name="NCBI Pathogen Detection Project"/>
        </authorList>
    </citation>
    <scope>NUCLEOTIDE SEQUENCE</scope>
    <source>
        <strain evidence="1">1930</strain>
    </source>
</reference>
<dbReference type="GO" id="GO:0006974">
    <property type="term" value="P:DNA damage response"/>
    <property type="evidence" value="ECO:0007669"/>
    <property type="project" value="TreeGrafter"/>
</dbReference>
<protein>
    <submittedName>
        <fullName evidence="1">DUF535 domain-containing protein</fullName>
    </submittedName>
</protein>